<feature type="binding site" evidence="8">
    <location>
        <position position="24"/>
    </location>
    <ligand>
        <name>3-phosphoshikimate</name>
        <dbReference type="ChEBI" id="CHEBI:145989"/>
    </ligand>
</feature>
<dbReference type="RefSeq" id="WP_169700410.1">
    <property type="nucleotide sequence ID" value="NZ_LS974202.1"/>
</dbReference>
<dbReference type="NCBIfam" id="TIGR01356">
    <property type="entry name" value="aroA"/>
    <property type="match status" value="1"/>
</dbReference>
<dbReference type="Pfam" id="PF00275">
    <property type="entry name" value="EPSP_synthase"/>
    <property type="match status" value="1"/>
</dbReference>
<evidence type="ECO:0000256" key="1">
    <source>
        <dbReference type="ARBA" id="ARBA00004811"/>
    </source>
</evidence>
<evidence type="ECO:0000256" key="8">
    <source>
        <dbReference type="HAMAP-Rule" id="MF_00210"/>
    </source>
</evidence>
<feature type="domain" description="Enolpyruvate transferase" evidence="9">
    <location>
        <begin position="6"/>
        <end position="414"/>
    </location>
</feature>
<protein>
    <recommendedName>
        <fullName evidence="8">3-phosphoshikimate 1-carboxyvinyltransferase</fullName>
        <ecNumber evidence="8">2.5.1.19</ecNumber>
    </recommendedName>
    <alternativeName>
        <fullName evidence="8">5-enolpyruvylshikimate-3-phosphate synthase</fullName>
        <shortName evidence="8">EPSP synthase</shortName>
        <shortName evidence="8">EPSPS</shortName>
    </alternativeName>
</protein>
<comment type="pathway">
    <text evidence="1 8">Metabolic intermediate biosynthesis; chorismate biosynthesis; chorismate from D-erythrose 4-phosphate and phosphoenolpyruvate: step 6/7.</text>
</comment>
<organism evidence="10 11">
    <name type="scientific">Mesotoga infera</name>
    <dbReference type="NCBI Taxonomy" id="1236046"/>
    <lineage>
        <taxon>Bacteria</taxon>
        <taxon>Thermotogati</taxon>
        <taxon>Thermotogota</taxon>
        <taxon>Thermotogae</taxon>
        <taxon>Kosmotogales</taxon>
        <taxon>Kosmotogaceae</taxon>
        <taxon>Mesotoga</taxon>
    </lineage>
</organism>
<evidence type="ECO:0000256" key="7">
    <source>
        <dbReference type="ARBA" id="ARBA00044633"/>
    </source>
</evidence>
<dbReference type="PROSITE" id="PS00104">
    <property type="entry name" value="EPSP_SYNTHASE_1"/>
    <property type="match status" value="1"/>
</dbReference>
<dbReference type="CDD" id="cd01556">
    <property type="entry name" value="EPSP_synthase"/>
    <property type="match status" value="1"/>
</dbReference>
<feature type="binding site" evidence="8">
    <location>
        <position position="334"/>
    </location>
    <ligand>
        <name>3-phosphoshikimate</name>
        <dbReference type="ChEBI" id="CHEBI:145989"/>
    </ligand>
</feature>
<dbReference type="AlphaFoldDB" id="A0A7Z7PS43"/>
<keyword evidence="6 8" id="KW-0057">Aromatic amino acid biosynthesis</keyword>
<evidence type="ECO:0000256" key="3">
    <source>
        <dbReference type="ARBA" id="ARBA00022490"/>
    </source>
</evidence>
<dbReference type="InterPro" id="IPR001986">
    <property type="entry name" value="Enolpyruvate_Tfrase_dom"/>
</dbReference>
<reference evidence="10 11" key="1">
    <citation type="submission" date="2017-01" db="EMBL/GenBank/DDBJ databases">
        <authorList>
            <person name="Erauso G."/>
        </authorList>
    </citation>
    <scope>NUCLEOTIDE SEQUENCE [LARGE SCALE GENOMIC DNA]</scope>
    <source>
        <strain evidence="10">MESINF1</strain>
    </source>
</reference>
<evidence type="ECO:0000256" key="5">
    <source>
        <dbReference type="ARBA" id="ARBA00022679"/>
    </source>
</evidence>
<comment type="catalytic activity">
    <reaction evidence="7">
        <text>3-phosphoshikimate + phosphoenolpyruvate = 5-O-(1-carboxyvinyl)-3-phosphoshikimate + phosphate</text>
        <dbReference type="Rhea" id="RHEA:21256"/>
        <dbReference type="ChEBI" id="CHEBI:43474"/>
        <dbReference type="ChEBI" id="CHEBI:57701"/>
        <dbReference type="ChEBI" id="CHEBI:58702"/>
        <dbReference type="ChEBI" id="CHEBI:145989"/>
        <dbReference type="EC" id="2.5.1.19"/>
    </reaction>
    <physiologicalReaction direction="left-to-right" evidence="7">
        <dbReference type="Rhea" id="RHEA:21257"/>
    </physiologicalReaction>
</comment>
<dbReference type="GO" id="GO:0003866">
    <property type="term" value="F:3-phosphoshikimate 1-carboxyvinyltransferase activity"/>
    <property type="evidence" value="ECO:0007669"/>
    <property type="project" value="UniProtKB-UniRule"/>
</dbReference>
<dbReference type="PANTHER" id="PTHR21090:SF5">
    <property type="entry name" value="PENTAFUNCTIONAL AROM POLYPEPTIDE"/>
    <property type="match status" value="1"/>
</dbReference>
<feature type="binding site" evidence="8">
    <location>
        <position position="88"/>
    </location>
    <ligand>
        <name>phosphoenolpyruvate</name>
        <dbReference type="ChEBI" id="CHEBI:58702"/>
    </ligand>
</feature>
<feature type="binding site" evidence="8">
    <location>
        <position position="19"/>
    </location>
    <ligand>
        <name>phosphoenolpyruvate</name>
        <dbReference type="ChEBI" id="CHEBI:58702"/>
    </ligand>
</feature>
<dbReference type="InterPro" id="IPR036968">
    <property type="entry name" value="Enolpyruvate_Tfrase_sf"/>
</dbReference>
<dbReference type="InterPro" id="IPR006264">
    <property type="entry name" value="EPSP_synthase"/>
</dbReference>
<evidence type="ECO:0000313" key="11">
    <source>
        <dbReference type="Proteomes" id="UP000250796"/>
    </source>
</evidence>
<dbReference type="PROSITE" id="PS00885">
    <property type="entry name" value="EPSP_SYNTHASE_2"/>
    <property type="match status" value="1"/>
</dbReference>
<dbReference type="Gene3D" id="3.65.10.10">
    <property type="entry name" value="Enolpyruvate transferase domain"/>
    <property type="match status" value="2"/>
</dbReference>
<comment type="function">
    <text evidence="8">Catalyzes the transfer of the enolpyruvyl moiety of phosphoenolpyruvate (PEP) to the 5-hydroxyl of shikimate-3-phosphate (S3P) to produce enolpyruvyl shikimate-3-phosphate and inorganic phosphate.</text>
</comment>
<dbReference type="EC" id="2.5.1.19" evidence="8"/>
<dbReference type="EMBL" id="LS974202">
    <property type="protein sequence ID" value="SSC14099.1"/>
    <property type="molecule type" value="Genomic_DNA"/>
</dbReference>
<evidence type="ECO:0000313" key="10">
    <source>
        <dbReference type="EMBL" id="SSC14099.1"/>
    </source>
</evidence>
<dbReference type="PIRSF" id="PIRSF000505">
    <property type="entry name" value="EPSPS"/>
    <property type="match status" value="1"/>
</dbReference>
<dbReference type="GO" id="GO:0009073">
    <property type="term" value="P:aromatic amino acid family biosynthetic process"/>
    <property type="evidence" value="ECO:0007669"/>
    <property type="project" value="UniProtKB-KW"/>
</dbReference>
<dbReference type="HAMAP" id="MF_00210">
    <property type="entry name" value="EPSP_synth"/>
    <property type="match status" value="1"/>
</dbReference>
<dbReference type="SUPFAM" id="SSF55205">
    <property type="entry name" value="EPT/RTPC-like"/>
    <property type="match status" value="1"/>
</dbReference>
<keyword evidence="4 8" id="KW-0028">Amino-acid biosynthesis</keyword>
<dbReference type="UniPathway" id="UPA00053">
    <property type="reaction ID" value="UER00089"/>
</dbReference>
<dbReference type="PANTHER" id="PTHR21090">
    <property type="entry name" value="AROM/DEHYDROQUINATE SYNTHASE"/>
    <property type="match status" value="1"/>
</dbReference>
<feature type="binding site" evidence="8">
    <location>
        <position position="163"/>
    </location>
    <ligand>
        <name>3-phosphoshikimate</name>
        <dbReference type="ChEBI" id="CHEBI:145989"/>
    </ligand>
</feature>
<dbReference type="InterPro" id="IPR023193">
    <property type="entry name" value="EPSP_synthase_CS"/>
</dbReference>
<sequence length="420" mass="45423">MKILPVKKVRAEMEVPPDKSISHRALILSSMAEGRSIVHNLLESGDTLSTLRVMKEIGARFSGDFERMEIMPALWKEAARPLDCGNSGTTARIISGLLAGTPGLHILFGDESLSRRPMKRVIEPLKRMGALIFARNNDTLLPLSIKGGDLHGCTHDLQVASAQVKSAILLAGMKAEGITTVIEPVPSRDHTERMLDSMGAKMKINGRIVSIERGELNPVFFQIPGDVSSASFFLVLAILHPDASIIVRNVGLNERRTGLLKTLKKMGAEIEWTVEKTSPEPCGKIVAKSSRLTGLEIDTGLVPSMIDEIPLLALAGAKACGTTVIRGAGELRKKESDRITSTVENFRKLGVVIEELEDGFSIEGSQKIVGGRIDSAGDHRIAMLFAVAGILSEEGIEIGGADSVRISYPQFFKDIAEVCR</sequence>
<feature type="binding site" evidence="8">
    <location>
        <position position="116"/>
    </location>
    <ligand>
        <name>phosphoenolpyruvate</name>
        <dbReference type="ChEBI" id="CHEBI:58702"/>
    </ligand>
</feature>
<comment type="subcellular location">
    <subcellularLocation>
        <location evidence="8">Cytoplasm</location>
    </subcellularLocation>
</comment>
<feature type="binding site" evidence="8">
    <location>
        <position position="307"/>
    </location>
    <ligand>
        <name>3-phosphoshikimate</name>
        <dbReference type="ChEBI" id="CHEBI:145989"/>
    </ligand>
</feature>
<keyword evidence="11" id="KW-1185">Reference proteome</keyword>
<keyword evidence="5 8" id="KW-0808">Transferase</keyword>
<dbReference type="FunFam" id="3.65.10.10:FF:000005">
    <property type="entry name" value="3-phosphoshikimate 1-carboxyvinyltransferase"/>
    <property type="match status" value="1"/>
</dbReference>
<dbReference type="Proteomes" id="UP000250796">
    <property type="component" value="Chromosome MESINF"/>
</dbReference>
<comment type="similarity">
    <text evidence="2 8">Belongs to the EPSP synthase family.</text>
</comment>
<dbReference type="GO" id="GO:0005737">
    <property type="term" value="C:cytoplasm"/>
    <property type="evidence" value="ECO:0007669"/>
    <property type="project" value="UniProtKB-SubCell"/>
</dbReference>
<dbReference type="KEGG" id="minf:MESINF_2659"/>
<evidence type="ECO:0000256" key="6">
    <source>
        <dbReference type="ARBA" id="ARBA00023141"/>
    </source>
</evidence>
<feature type="binding site" evidence="8">
    <location>
        <position position="20"/>
    </location>
    <ligand>
        <name>3-phosphoshikimate</name>
        <dbReference type="ChEBI" id="CHEBI:145989"/>
    </ligand>
</feature>
<comment type="caution">
    <text evidence="8">Lacks conserved residue(s) required for the propagation of feature annotation.</text>
</comment>
<feature type="binding site" evidence="8">
    <location>
        <position position="163"/>
    </location>
    <ligand>
        <name>phosphoenolpyruvate</name>
        <dbReference type="ChEBI" id="CHEBI:58702"/>
    </ligand>
</feature>
<feature type="binding site" evidence="8">
    <location>
        <position position="338"/>
    </location>
    <ligand>
        <name>phosphoenolpyruvate</name>
        <dbReference type="ChEBI" id="CHEBI:58702"/>
    </ligand>
</feature>
<evidence type="ECO:0000256" key="2">
    <source>
        <dbReference type="ARBA" id="ARBA00009948"/>
    </source>
</evidence>
<feature type="binding site" evidence="8">
    <location>
        <position position="161"/>
    </location>
    <ligand>
        <name>3-phosphoshikimate</name>
        <dbReference type="ChEBI" id="CHEBI:145989"/>
    </ligand>
</feature>
<feature type="binding site" evidence="8">
    <location>
        <position position="19"/>
    </location>
    <ligand>
        <name>3-phosphoshikimate</name>
        <dbReference type="ChEBI" id="CHEBI:145989"/>
    </ligand>
</feature>
<proteinExistence type="inferred from homology"/>
<dbReference type="GO" id="GO:0008652">
    <property type="term" value="P:amino acid biosynthetic process"/>
    <property type="evidence" value="ECO:0007669"/>
    <property type="project" value="UniProtKB-KW"/>
</dbReference>
<name>A0A7Z7PS43_9BACT</name>
<feature type="binding site" evidence="8">
    <location>
        <position position="380"/>
    </location>
    <ligand>
        <name>phosphoenolpyruvate</name>
        <dbReference type="ChEBI" id="CHEBI:58702"/>
    </ligand>
</feature>
<dbReference type="InterPro" id="IPR013792">
    <property type="entry name" value="RNA3'P_cycl/enolpyr_Trfase_a/b"/>
</dbReference>
<accession>A0A7Z7PS43</accession>
<evidence type="ECO:0000259" key="9">
    <source>
        <dbReference type="Pfam" id="PF00275"/>
    </source>
</evidence>
<dbReference type="GO" id="GO:0009423">
    <property type="term" value="P:chorismate biosynthetic process"/>
    <property type="evidence" value="ECO:0007669"/>
    <property type="project" value="UniProtKB-UniRule"/>
</dbReference>
<evidence type="ECO:0000256" key="4">
    <source>
        <dbReference type="ARBA" id="ARBA00022605"/>
    </source>
</evidence>
<feature type="active site" description="Proton acceptor" evidence="8">
    <location>
        <position position="307"/>
    </location>
</feature>
<gene>
    <name evidence="8 10" type="primary">aroA</name>
    <name evidence="10" type="ORF">MESINF_2659</name>
</gene>
<comment type="subunit">
    <text evidence="8">Monomer.</text>
</comment>
<keyword evidence="3 8" id="KW-0963">Cytoplasm</keyword>